<dbReference type="CDD" id="cd04623">
    <property type="entry name" value="CBS_pair_bac_euk"/>
    <property type="match status" value="1"/>
</dbReference>
<organism evidence="2 3">
    <name type="scientific">Tessaracoccus lapidicaptus</name>
    <dbReference type="NCBI Taxonomy" id="1427523"/>
    <lineage>
        <taxon>Bacteria</taxon>
        <taxon>Bacillati</taxon>
        <taxon>Actinomycetota</taxon>
        <taxon>Actinomycetes</taxon>
        <taxon>Propionibacteriales</taxon>
        <taxon>Propionibacteriaceae</taxon>
        <taxon>Tessaracoccus</taxon>
    </lineage>
</organism>
<reference evidence="3" key="1">
    <citation type="submission" date="2016-07" db="EMBL/GenBank/DDBJ databases">
        <authorList>
            <person name="Florea S."/>
            <person name="Webb J.S."/>
            <person name="Jaromczyk J."/>
            <person name="Schardl C.L."/>
        </authorList>
    </citation>
    <scope>NUCLEOTIDE SEQUENCE [LARGE SCALE GENOMIC DNA]</scope>
    <source>
        <strain evidence="3">IPBSL-7</strain>
    </source>
</reference>
<keyword evidence="1" id="KW-0129">CBS domain</keyword>
<sequence>MRINDIITAKGTTVITARSAQRVSDLVRVLAEHRIGAVVVTDDGDMVEGIAGERDVVRALAERGAAALDATVGEIMDRDVHVCVPDDDIATVAGTMTEFRCRHMPVMLDGRFVAIVSIGDIVKSRIDQLQTEHEYLLHYVHGE</sequence>
<proteinExistence type="predicted"/>
<keyword evidence="3" id="KW-1185">Reference proteome</keyword>
<evidence type="ECO:0000313" key="2">
    <source>
        <dbReference type="EMBL" id="OCL36414.1"/>
    </source>
</evidence>
<evidence type="ECO:0000256" key="1">
    <source>
        <dbReference type="ARBA" id="ARBA00023122"/>
    </source>
</evidence>
<dbReference type="InterPro" id="IPR000644">
    <property type="entry name" value="CBS_dom"/>
</dbReference>
<dbReference type="RefSeq" id="WP_068750636.1">
    <property type="nucleotide sequence ID" value="NZ_JBDXXE010000009.1"/>
</dbReference>
<dbReference type="Proteomes" id="UP000093501">
    <property type="component" value="Unassembled WGS sequence"/>
</dbReference>
<accession>A0A1C0APW2</accession>
<dbReference type="SMART" id="SM00116">
    <property type="entry name" value="CBS"/>
    <property type="match status" value="2"/>
</dbReference>
<dbReference type="Gene3D" id="3.10.580.10">
    <property type="entry name" value="CBS-domain"/>
    <property type="match status" value="1"/>
</dbReference>
<dbReference type="InterPro" id="IPR051257">
    <property type="entry name" value="Diverse_CBS-Domain"/>
</dbReference>
<dbReference type="InterPro" id="IPR046342">
    <property type="entry name" value="CBS_dom_sf"/>
</dbReference>
<dbReference type="EMBL" id="MBQD01000011">
    <property type="protein sequence ID" value="OCL36414.1"/>
    <property type="molecule type" value="Genomic_DNA"/>
</dbReference>
<evidence type="ECO:0000313" key="3">
    <source>
        <dbReference type="Proteomes" id="UP000093501"/>
    </source>
</evidence>
<gene>
    <name evidence="2" type="ORF">BCR15_00645</name>
</gene>
<keyword evidence="2" id="KW-0808">Transferase</keyword>
<comment type="caution">
    <text evidence="2">The sequence shown here is derived from an EMBL/GenBank/DDBJ whole genome shotgun (WGS) entry which is preliminary data.</text>
</comment>
<dbReference type="PANTHER" id="PTHR43080:SF2">
    <property type="entry name" value="CBS DOMAIN-CONTAINING PROTEIN"/>
    <property type="match status" value="1"/>
</dbReference>
<dbReference type="GO" id="GO:0016301">
    <property type="term" value="F:kinase activity"/>
    <property type="evidence" value="ECO:0007669"/>
    <property type="project" value="UniProtKB-KW"/>
</dbReference>
<name>A0A1C0APW2_9ACTN</name>
<protein>
    <submittedName>
        <fullName evidence="2">Histidine kinase</fullName>
    </submittedName>
</protein>
<dbReference type="InterPro" id="IPR044725">
    <property type="entry name" value="CBSX3_CBS_dom"/>
</dbReference>
<dbReference type="PROSITE" id="PS51371">
    <property type="entry name" value="CBS"/>
    <property type="match status" value="2"/>
</dbReference>
<dbReference type="AlphaFoldDB" id="A0A1C0APW2"/>
<dbReference type="SUPFAM" id="SSF54631">
    <property type="entry name" value="CBS-domain pair"/>
    <property type="match status" value="1"/>
</dbReference>
<dbReference type="PANTHER" id="PTHR43080">
    <property type="entry name" value="CBS DOMAIN-CONTAINING PROTEIN CBSX3, MITOCHONDRIAL"/>
    <property type="match status" value="1"/>
</dbReference>
<keyword evidence="2" id="KW-0418">Kinase</keyword>
<dbReference type="Pfam" id="PF00571">
    <property type="entry name" value="CBS"/>
    <property type="match status" value="2"/>
</dbReference>